<feature type="transmembrane region" description="Helical" evidence="1">
    <location>
        <begin position="43"/>
        <end position="63"/>
    </location>
</feature>
<evidence type="ECO:0000313" key="3">
    <source>
        <dbReference type="Proteomes" id="UP000000305"/>
    </source>
</evidence>
<dbReference type="OrthoDB" id="10435791at2759"/>
<reference evidence="2 3" key="1">
    <citation type="journal article" date="2011" name="Science">
        <title>The ecoresponsive genome of Daphnia pulex.</title>
        <authorList>
            <person name="Colbourne J.K."/>
            <person name="Pfrender M.E."/>
            <person name="Gilbert D."/>
            <person name="Thomas W.K."/>
            <person name="Tucker A."/>
            <person name="Oakley T.H."/>
            <person name="Tokishita S."/>
            <person name="Aerts A."/>
            <person name="Arnold G.J."/>
            <person name="Basu M.K."/>
            <person name="Bauer D.J."/>
            <person name="Caceres C.E."/>
            <person name="Carmel L."/>
            <person name="Casola C."/>
            <person name="Choi J.H."/>
            <person name="Detter J.C."/>
            <person name="Dong Q."/>
            <person name="Dusheyko S."/>
            <person name="Eads B.D."/>
            <person name="Frohlich T."/>
            <person name="Geiler-Samerotte K.A."/>
            <person name="Gerlach D."/>
            <person name="Hatcher P."/>
            <person name="Jogdeo S."/>
            <person name="Krijgsveld J."/>
            <person name="Kriventseva E.V."/>
            <person name="Kultz D."/>
            <person name="Laforsch C."/>
            <person name="Lindquist E."/>
            <person name="Lopez J."/>
            <person name="Manak J.R."/>
            <person name="Muller J."/>
            <person name="Pangilinan J."/>
            <person name="Patwardhan R.P."/>
            <person name="Pitluck S."/>
            <person name="Pritham E.J."/>
            <person name="Rechtsteiner A."/>
            <person name="Rho M."/>
            <person name="Rogozin I.B."/>
            <person name="Sakarya O."/>
            <person name="Salamov A."/>
            <person name="Schaack S."/>
            <person name="Shapiro H."/>
            <person name="Shiga Y."/>
            <person name="Skalitzky C."/>
            <person name="Smith Z."/>
            <person name="Souvorov A."/>
            <person name="Sung W."/>
            <person name="Tang Z."/>
            <person name="Tsuchiya D."/>
            <person name="Tu H."/>
            <person name="Vos H."/>
            <person name="Wang M."/>
            <person name="Wolf Y.I."/>
            <person name="Yamagata H."/>
            <person name="Yamada T."/>
            <person name="Ye Y."/>
            <person name="Shaw J.R."/>
            <person name="Andrews J."/>
            <person name="Crease T.J."/>
            <person name="Tang H."/>
            <person name="Lucas S.M."/>
            <person name="Robertson H.M."/>
            <person name="Bork P."/>
            <person name="Koonin E.V."/>
            <person name="Zdobnov E.M."/>
            <person name="Grigoriev I.V."/>
            <person name="Lynch M."/>
            <person name="Boore J.L."/>
        </authorList>
    </citation>
    <scope>NUCLEOTIDE SEQUENCE [LARGE SCALE GENOMIC DNA]</scope>
</reference>
<name>E9FWE2_DAPPU</name>
<dbReference type="HOGENOM" id="CLU_1541682_0_0_1"/>
<protein>
    <submittedName>
        <fullName evidence="2">Uncharacterized protein</fullName>
    </submittedName>
</protein>
<dbReference type="Proteomes" id="UP000000305">
    <property type="component" value="Unassembled WGS sequence"/>
</dbReference>
<keyword evidence="1" id="KW-0472">Membrane</keyword>
<evidence type="ECO:0000256" key="1">
    <source>
        <dbReference type="SAM" id="Phobius"/>
    </source>
</evidence>
<dbReference type="AlphaFoldDB" id="E9FWE2"/>
<keyword evidence="1" id="KW-0812">Transmembrane</keyword>
<organism evidence="2 3">
    <name type="scientific">Daphnia pulex</name>
    <name type="common">Water flea</name>
    <dbReference type="NCBI Taxonomy" id="6669"/>
    <lineage>
        <taxon>Eukaryota</taxon>
        <taxon>Metazoa</taxon>
        <taxon>Ecdysozoa</taxon>
        <taxon>Arthropoda</taxon>
        <taxon>Crustacea</taxon>
        <taxon>Branchiopoda</taxon>
        <taxon>Diplostraca</taxon>
        <taxon>Cladocera</taxon>
        <taxon>Anomopoda</taxon>
        <taxon>Daphniidae</taxon>
        <taxon>Daphnia</taxon>
    </lineage>
</organism>
<dbReference type="KEGG" id="dpx:DAPPUDRAFT_234345"/>
<evidence type="ECO:0000313" key="2">
    <source>
        <dbReference type="EMBL" id="EFX87875.1"/>
    </source>
</evidence>
<sequence length="174" mass="19528">MEWRRLERKWATGSAILLSTSSQCGSISSPVRQCVATDRMKKLAIHFLLVTSCLTISVCDGFLQLNRTDSAGVQHTSAAYWLYASKLRPALEAFHPAVRIWLNGVVGDRLADAASGFTKIISIDGKRFPLLGKLVRSRILRWIAFLAFLKVAFSLFVIVVLPNIYFYAMTKMRD</sequence>
<accession>E9FWE2</accession>
<keyword evidence="3" id="KW-1185">Reference proteome</keyword>
<dbReference type="InParanoid" id="E9FWE2"/>
<dbReference type="EMBL" id="GL732526">
    <property type="protein sequence ID" value="EFX87875.1"/>
    <property type="molecule type" value="Genomic_DNA"/>
</dbReference>
<keyword evidence="1" id="KW-1133">Transmembrane helix</keyword>
<proteinExistence type="predicted"/>
<feature type="transmembrane region" description="Helical" evidence="1">
    <location>
        <begin position="142"/>
        <end position="168"/>
    </location>
</feature>
<gene>
    <name evidence="2" type="ORF">DAPPUDRAFT_234345</name>
</gene>